<dbReference type="Proteomes" id="UP000616769">
    <property type="component" value="Unassembled WGS sequence"/>
</dbReference>
<dbReference type="EMBL" id="JXLN01011444">
    <property type="protein sequence ID" value="KPM07267.1"/>
    <property type="molecule type" value="Genomic_DNA"/>
</dbReference>
<dbReference type="AlphaFoldDB" id="A0A132A8M7"/>
<accession>A0A132A8M7</accession>
<dbReference type="VEuPathDB" id="VectorBase:SSCA002245"/>
<dbReference type="OrthoDB" id="2159336at2759"/>
<sequence length="90" mass="10490">METVFDNEQNETLSNGGLNLPHSNLDELCSLLRHEIPESRQTLLDTQTNLEKVADYCSTAYIEIIKDWRLRRPKIIPPIRWLQSLIKSIL</sequence>
<name>A0A132A8M7_SARSC</name>
<reference evidence="2 3" key="1">
    <citation type="journal article" date="2015" name="Parasit. Vectors">
        <title>Draft genome of the scabies mite.</title>
        <authorList>
            <person name="Rider S.D.Jr."/>
            <person name="Morgan M.S."/>
            <person name="Arlian L.G."/>
        </authorList>
    </citation>
    <scope>NUCLEOTIDE SEQUENCE [LARGE SCALE GENOMIC DNA]</scope>
    <source>
        <strain evidence="2">Arlian Lab</strain>
    </source>
</reference>
<evidence type="ECO:0000256" key="1">
    <source>
        <dbReference type="SAM" id="MobiDB-lite"/>
    </source>
</evidence>
<protein>
    <submittedName>
        <fullName evidence="2">Uncharacterized protein</fullName>
    </submittedName>
</protein>
<organism evidence="2 3">
    <name type="scientific">Sarcoptes scabiei</name>
    <name type="common">Itch mite</name>
    <name type="synonym">Acarus scabiei</name>
    <dbReference type="NCBI Taxonomy" id="52283"/>
    <lineage>
        <taxon>Eukaryota</taxon>
        <taxon>Metazoa</taxon>
        <taxon>Ecdysozoa</taxon>
        <taxon>Arthropoda</taxon>
        <taxon>Chelicerata</taxon>
        <taxon>Arachnida</taxon>
        <taxon>Acari</taxon>
        <taxon>Acariformes</taxon>
        <taxon>Sarcoptiformes</taxon>
        <taxon>Astigmata</taxon>
        <taxon>Psoroptidia</taxon>
        <taxon>Sarcoptoidea</taxon>
        <taxon>Sarcoptidae</taxon>
        <taxon>Sarcoptinae</taxon>
        <taxon>Sarcoptes</taxon>
    </lineage>
</organism>
<dbReference type="Gene3D" id="6.10.140.1620">
    <property type="match status" value="1"/>
</dbReference>
<comment type="caution">
    <text evidence="2">The sequence shown here is derived from an EMBL/GenBank/DDBJ whole genome shotgun (WGS) entry which is preliminary data.</text>
</comment>
<feature type="compositionally biased region" description="Polar residues" evidence="1">
    <location>
        <begin position="1"/>
        <end position="17"/>
    </location>
</feature>
<evidence type="ECO:0000313" key="2">
    <source>
        <dbReference type="EMBL" id="KPM07267.1"/>
    </source>
</evidence>
<evidence type="ECO:0000313" key="3">
    <source>
        <dbReference type="Proteomes" id="UP000616769"/>
    </source>
</evidence>
<gene>
    <name evidence="2" type="ORF">QR98_0057560</name>
</gene>
<proteinExistence type="predicted"/>
<feature type="region of interest" description="Disordered" evidence="1">
    <location>
        <begin position="1"/>
        <end position="20"/>
    </location>
</feature>